<feature type="transmembrane region" description="Helical" evidence="13">
    <location>
        <begin position="53"/>
        <end position="74"/>
    </location>
</feature>
<name>A0A0C2VG53_MYCCA</name>
<evidence type="ECO:0000256" key="2">
    <source>
        <dbReference type="ARBA" id="ARBA00010441"/>
    </source>
</evidence>
<evidence type="ECO:0000313" key="15">
    <source>
        <dbReference type="Proteomes" id="UP000031975"/>
    </source>
</evidence>
<organism evidence="14 15">
    <name type="scientific">Mycoplasma capricolum subsp. capricolum</name>
    <dbReference type="NCBI Taxonomy" id="40479"/>
    <lineage>
        <taxon>Bacteria</taxon>
        <taxon>Bacillati</taxon>
        <taxon>Mycoplasmatota</taxon>
        <taxon>Mollicutes</taxon>
        <taxon>Mycoplasmataceae</taxon>
        <taxon>Mycoplasma</taxon>
    </lineage>
</organism>
<dbReference type="PANTHER" id="PTHR14269">
    <property type="entry name" value="CDP-DIACYLGLYCEROL--GLYCEROL-3-PHOSPHATE 3-PHOSPHATIDYLTRANSFERASE-RELATED"/>
    <property type="match status" value="1"/>
</dbReference>
<keyword evidence="5 13" id="KW-0812">Transmembrane</keyword>
<dbReference type="InterPro" id="IPR043130">
    <property type="entry name" value="CDP-OH_PTrfase_TM_dom"/>
</dbReference>
<feature type="transmembrane region" description="Helical" evidence="13">
    <location>
        <begin position="154"/>
        <end position="172"/>
    </location>
</feature>
<dbReference type="EC" id="2.7.8.5" evidence="11"/>
<dbReference type="InterPro" id="IPR050324">
    <property type="entry name" value="CDP-alcohol_PTase-I"/>
</dbReference>
<dbReference type="GO" id="GO:0046474">
    <property type="term" value="P:glycerophospholipid biosynthetic process"/>
    <property type="evidence" value="ECO:0007669"/>
    <property type="project" value="TreeGrafter"/>
</dbReference>
<evidence type="ECO:0000256" key="4">
    <source>
        <dbReference type="ARBA" id="ARBA00022679"/>
    </source>
</evidence>
<dbReference type="Gene3D" id="1.20.120.1760">
    <property type="match status" value="1"/>
</dbReference>
<dbReference type="Proteomes" id="UP000031975">
    <property type="component" value="Unassembled WGS sequence"/>
</dbReference>
<comment type="caution">
    <text evidence="14">The sequence shown here is derived from an EMBL/GenBank/DDBJ whole genome shotgun (WGS) entry which is preliminary data.</text>
</comment>
<dbReference type="PROSITE" id="PS00379">
    <property type="entry name" value="CDP_ALCOHOL_P_TRANSF"/>
    <property type="match status" value="1"/>
</dbReference>
<gene>
    <name evidence="14" type="primary">pgsA</name>
    <name evidence="14" type="ORF">MCGM508_02255</name>
</gene>
<feature type="transmembrane region" description="Helical" evidence="13">
    <location>
        <begin position="95"/>
        <end position="121"/>
    </location>
</feature>
<evidence type="ECO:0000313" key="14">
    <source>
        <dbReference type="EMBL" id="KIM13883.1"/>
    </source>
</evidence>
<evidence type="ECO:0000256" key="13">
    <source>
        <dbReference type="SAM" id="Phobius"/>
    </source>
</evidence>
<reference evidence="14 15" key="1">
    <citation type="submission" date="2015-01" db="EMBL/GenBank/DDBJ databases">
        <title>Draft Genome Sequence of Mycoplasma capricolum subsp. capricolum str. GM508D.</title>
        <authorList>
            <person name="Calcutt M.J."/>
            <person name="Foecking M.F."/>
        </authorList>
    </citation>
    <scope>NUCLEOTIDE SEQUENCE [LARGE SCALE GENOMIC DNA]</scope>
    <source>
        <strain evidence="14 15">GM508D</strain>
    </source>
</reference>
<keyword evidence="6 13" id="KW-1133">Transmembrane helix</keyword>
<dbReference type="NCBIfam" id="TIGR00560">
    <property type="entry name" value="pgsA"/>
    <property type="match status" value="1"/>
</dbReference>
<dbReference type="EMBL" id="JXQB01000001">
    <property type="protein sequence ID" value="KIM13883.1"/>
    <property type="molecule type" value="Genomic_DNA"/>
</dbReference>
<dbReference type="PIRSF" id="PIRSF000847">
    <property type="entry name" value="Phos_ph_gly_syn"/>
    <property type="match status" value="1"/>
</dbReference>
<dbReference type="GO" id="GO:0016020">
    <property type="term" value="C:membrane"/>
    <property type="evidence" value="ECO:0007669"/>
    <property type="project" value="UniProtKB-SubCell"/>
</dbReference>
<dbReference type="InterPro" id="IPR048254">
    <property type="entry name" value="CDP_ALCOHOL_P_TRANSF_CS"/>
</dbReference>
<evidence type="ECO:0000256" key="6">
    <source>
        <dbReference type="ARBA" id="ARBA00022989"/>
    </source>
</evidence>
<keyword evidence="8 13" id="KW-0472">Membrane</keyword>
<sequence>MYIKKGDIMKQRTINLPNILTTIRIILVPIIIILLLVDHYINKTVFTNFSKFVWFFSGAIFIIASLTDFLDGWIARKYNLVTNFGKFFDPIADKLLVNATLILFSSLGVLPIWMTVVLILRDTFIDFIRMILSSNGITLAAGIGGKLKTTFQMIGLSLLFFVNLKVFGWVELDWQNQLVLLPMYIAIFFSIYSGVIYFLSAKPNLF</sequence>
<proteinExistence type="inferred from homology"/>
<feature type="transmembrane region" description="Helical" evidence="13">
    <location>
        <begin position="21"/>
        <end position="41"/>
    </location>
</feature>
<evidence type="ECO:0000256" key="9">
    <source>
        <dbReference type="ARBA" id="ARBA00023209"/>
    </source>
</evidence>
<dbReference type="PANTHER" id="PTHR14269:SF62">
    <property type="entry name" value="CDP-DIACYLGLYCEROL--GLYCEROL-3-PHOSPHATE 3-PHOSPHATIDYLTRANSFERASE 1, CHLOROPLASTIC"/>
    <property type="match status" value="1"/>
</dbReference>
<evidence type="ECO:0000256" key="10">
    <source>
        <dbReference type="ARBA" id="ARBA00023264"/>
    </source>
</evidence>
<comment type="similarity">
    <text evidence="2 12">Belongs to the CDP-alcohol phosphatidyltransferase class-I family.</text>
</comment>
<dbReference type="Pfam" id="PF01066">
    <property type="entry name" value="CDP-OH_P_transf"/>
    <property type="match status" value="1"/>
</dbReference>
<keyword evidence="3" id="KW-0444">Lipid biosynthesis</keyword>
<feature type="transmembrane region" description="Helical" evidence="13">
    <location>
        <begin position="178"/>
        <end position="199"/>
    </location>
</feature>
<dbReference type="InterPro" id="IPR000462">
    <property type="entry name" value="CDP-OH_P_trans"/>
</dbReference>
<keyword evidence="9" id="KW-0594">Phospholipid biosynthesis</keyword>
<keyword evidence="10" id="KW-1208">Phospholipid metabolism</keyword>
<keyword evidence="4 12" id="KW-0808">Transferase</keyword>
<comment type="subcellular location">
    <subcellularLocation>
        <location evidence="1">Membrane</location>
        <topology evidence="1">Multi-pass membrane protein</topology>
    </subcellularLocation>
</comment>
<accession>A0A0C2VG53</accession>
<dbReference type="GO" id="GO:0008444">
    <property type="term" value="F:CDP-diacylglycerol-glycerol-3-phosphate 3-phosphatidyltransferase activity"/>
    <property type="evidence" value="ECO:0007669"/>
    <property type="project" value="UniProtKB-UniRule"/>
</dbReference>
<evidence type="ECO:0000256" key="3">
    <source>
        <dbReference type="ARBA" id="ARBA00022516"/>
    </source>
</evidence>
<keyword evidence="7" id="KW-0443">Lipid metabolism</keyword>
<evidence type="ECO:0000256" key="7">
    <source>
        <dbReference type="ARBA" id="ARBA00023098"/>
    </source>
</evidence>
<dbReference type="AlphaFoldDB" id="A0A0C2VG53"/>
<evidence type="ECO:0000256" key="5">
    <source>
        <dbReference type="ARBA" id="ARBA00022692"/>
    </source>
</evidence>
<protein>
    <recommendedName>
        <fullName evidence="11">CDP-diacylglycerol--glycerol-3-phosphate 3-phosphatidyltransferase</fullName>
        <ecNumber evidence="11">2.7.8.5</ecNumber>
    </recommendedName>
</protein>
<evidence type="ECO:0000256" key="12">
    <source>
        <dbReference type="RuleBase" id="RU003750"/>
    </source>
</evidence>
<evidence type="ECO:0000256" key="1">
    <source>
        <dbReference type="ARBA" id="ARBA00004141"/>
    </source>
</evidence>
<dbReference type="InterPro" id="IPR004570">
    <property type="entry name" value="Phosphatidylglycerol_P_synth"/>
</dbReference>
<evidence type="ECO:0000256" key="8">
    <source>
        <dbReference type="ARBA" id="ARBA00023136"/>
    </source>
</evidence>
<evidence type="ECO:0000256" key="11">
    <source>
        <dbReference type="NCBIfam" id="TIGR00560"/>
    </source>
</evidence>